<evidence type="ECO:0000313" key="2">
    <source>
        <dbReference type="Proteomes" id="UP000466931"/>
    </source>
</evidence>
<dbReference type="Pfam" id="PF02470">
    <property type="entry name" value="MlaD"/>
    <property type="match status" value="1"/>
</dbReference>
<evidence type="ECO:0000313" key="1">
    <source>
        <dbReference type="EMBL" id="BBZ35956.1"/>
    </source>
</evidence>
<dbReference type="GO" id="GO:0005576">
    <property type="term" value="C:extracellular region"/>
    <property type="evidence" value="ECO:0007669"/>
    <property type="project" value="TreeGrafter"/>
</dbReference>
<reference evidence="1" key="2">
    <citation type="submission" date="2020-02" db="EMBL/GenBank/DDBJ databases">
        <authorList>
            <person name="Matsumoto Y."/>
            <person name="Motooka D."/>
            <person name="Nakamura S."/>
        </authorList>
    </citation>
    <scope>NUCLEOTIDE SEQUENCE</scope>
    <source>
        <strain evidence="1">JCM 13671</strain>
    </source>
</reference>
<name>A0A7I7Y2V4_9MYCO</name>
<dbReference type="RefSeq" id="WP_085157239.1">
    <property type="nucleotide sequence ID" value="NZ_AP022612.1"/>
</dbReference>
<dbReference type="PANTHER" id="PTHR33371:SF19">
    <property type="entry name" value="MCE-FAMILY PROTEIN MCE4A"/>
    <property type="match status" value="1"/>
</dbReference>
<dbReference type="Pfam" id="PF11887">
    <property type="entry name" value="Mce4_CUP1"/>
    <property type="match status" value="1"/>
</dbReference>
<accession>A0A7I7Y2V4</accession>
<dbReference type="InterPro" id="IPR003399">
    <property type="entry name" value="Mce/MlaD"/>
</dbReference>
<dbReference type="PANTHER" id="PTHR33371">
    <property type="entry name" value="INTERMEMBRANE PHOSPHOLIPID TRANSPORT SYSTEM BINDING PROTEIN MLAD-RELATED"/>
    <property type="match status" value="1"/>
</dbReference>
<keyword evidence="2" id="KW-1185">Reference proteome</keyword>
<dbReference type="NCBIfam" id="TIGR00996">
    <property type="entry name" value="Mtu_fam_mce"/>
    <property type="match status" value="1"/>
</dbReference>
<sequence>MTANMDQVRMGENKPRTPPYKLAGLVLLLITVLVATALYIQFRGGFDSKTELTLVSDRAGLVMDPGSKVTFNGVQVGRVAAVDPLDQDGTTRAKLTLDVDPRYIDLIPANVVTNIQATTVFGNKYVSFTSPDDPDPQRITADDVIDVTGVTTEFNTLFETITSIAEQIDPIKLNLTLSAAAESLTGLGDKFGQSLVNGNTILDDINPKMPQIRYDLQRLADLSDVYSAASPDLWNSLEGAVTTARTFNERRGELDAALLAAAGFGNTGADVFERGGPYLIRGAADLVPTAQLLDTYSPALFCTVRNYAGVAPKVADSLGGNGYSLNTNTTFLGAENPYVYPDNLPRVNARGGPGGAPGCWQSIDRNLWPAPYLVMDTGASIAPYNHIELGQPILTEYVWGRQVGENTINP</sequence>
<dbReference type="InterPro" id="IPR005693">
    <property type="entry name" value="Mce"/>
</dbReference>
<proteinExistence type="predicted"/>
<dbReference type="InterPro" id="IPR024516">
    <property type="entry name" value="Mce_C"/>
</dbReference>
<organism evidence="1 2">
    <name type="scientific">Mycolicibacterium confluentis</name>
    <dbReference type="NCBI Taxonomy" id="28047"/>
    <lineage>
        <taxon>Bacteria</taxon>
        <taxon>Bacillati</taxon>
        <taxon>Actinomycetota</taxon>
        <taxon>Actinomycetes</taxon>
        <taxon>Mycobacteriales</taxon>
        <taxon>Mycobacteriaceae</taxon>
        <taxon>Mycolicibacterium</taxon>
    </lineage>
</organism>
<dbReference type="EMBL" id="AP022612">
    <property type="protein sequence ID" value="BBZ35956.1"/>
    <property type="molecule type" value="Genomic_DNA"/>
</dbReference>
<dbReference type="AlphaFoldDB" id="A0A7I7Y2V4"/>
<protein>
    <submittedName>
        <fullName evidence="1">Virulence factor Mce family protein</fullName>
    </submittedName>
</protein>
<dbReference type="GO" id="GO:0051701">
    <property type="term" value="P:biological process involved in interaction with host"/>
    <property type="evidence" value="ECO:0007669"/>
    <property type="project" value="TreeGrafter"/>
</dbReference>
<gene>
    <name evidence="1" type="ORF">MCNF_45610</name>
</gene>
<reference evidence="1" key="1">
    <citation type="journal article" date="2019" name="Emerg. Microbes Infect.">
        <title>Comprehensive subspecies identification of 175 nontuberculous mycobacteria species based on 7547 genomic profiles.</title>
        <authorList>
            <person name="Matsumoto Y."/>
            <person name="Kinjo T."/>
            <person name="Motooka D."/>
            <person name="Nabeya D."/>
            <person name="Jung N."/>
            <person name="Uechi K."/>
            <person name="Horii T."/>
            <person name="Iida T."/>
            <person name="Fujita J."/>
            <person name="Nakamura S."/>
        </authorList>
    </citation>
    <scope>NUCLEOTIDE SEQUENCE [LARGE SCALE GENOMIC DNA]</scope>
    <source>
        <strain evidence="1">JCM 13671</strain>
    </source>
</reference>
<dbReference type="Proteomes" id="UP000466931">
    <property type="component" value="Chromosome"/>
</dbReference>
<dbReference type="InterPro" id="IPR052336">
    <property type="entry name" value="MlaD_Phospholipid_Transporter"/>
</dbReference>